<reference evidence="3" key="3">
    <citation type="submission" date="2018-08" db="UniProtKB">
        <authorList>
            <consortium name="EnsemblPlants"/>
        </authorList>
    </citation>
    <scope>IDENTIFICATION</scope>
    <source>
        <strain evidence="3">cv. Bd21</strain>
    </source>
</reference>
<feature type="compositionally biased region" description="Low complexity" evidence="1">
    <location>
        <begin position="71"/>
        <end position="85"/>
    </location>
</feature>
<dbReference type="InParanoid" id="A0A2K2D1R7"/>
<dbReference type="Gramene" id="PNT68221">
    <property type="protein sequence ID" value="PNT68221"/>
    <property type="gene ID" value="BRADI_3g37325v3"/>
</dbReference>
<gene>
    <name evidence="2" type="ORF">BRADI_3g37325v3</name>
</gene>
<name>A0A2K2D1R7_BRADI</name>
<reference evidence="2 3" key="1">
    <citation type="journal article" date="2010" name="Nature">
        <title>Genome sequencing and analysis of the model grass Brachypodium distachyon.</title>
        <authorList>
            <consortium name="International Brachypodium Initiative"/>
        </authorList>
    </citation>
    <scope>NUCLEOTIDE SEQUENCE [LARGE SCALE GENOMIC DNA]</scope>
    <source>
        <strain evidence="2 3">Bd21</strain>
    </source>
</reference>
<dbReference type="EnsemblPlants" id="PNT68220">
    <property type="protein sequence ID" value="PNT68220"/>
    <property type="gene ID" value="BRADI_3g37325v3"/>
</dbReference>
<proteinExistence type="predicted"/>
<organism evidence="2">
    <name type="scientific">Brachypodium distachyon</name>
    <name type="common">Purple false brome</name>
    <name type="synonym">Trachynia distachya</name>
    <dbReference type="NCBI Taxonomy" id="15368"/>
    <lineage>
        <taxon>Eukaryota</taxon>
        <taxon>Viridiplantae</taxon>
        <taxon>Streptophyta</taxon>
        <taxon>Embryophyta</taxon>
        <taxon>Tracheophyta</taxon>
        <taxon>Spermatophyta</taxon>
        <taxon>Magnoliopsida</taxon>
        <taxon>Liliopsida</taxon>
        <taxon>Poales</taxon>
        <taxon>Poaceae</taxon>
        <taxon>BOP clade</taxon>
        <taxon>Pooideae</taxon>
        <taxon>Stipodae</taxon>
        <taxon>Brachypodieae</taxon>
        <taxon>Brachypodium</taxon>
    </lineage>
</organism>
<evidence type="ECO:0000313" key="3">
    <source>
        <dbReference type="EnsemblPlants" id="PNT68220"/>
    </source>
</evidence>
<evidence type="ECO:0000313" key="4">
    <source>
        <dbReference type="Proteomes" id="UP000008810"/>
    </source>
</evidence>
<dbReference type="Gramene" id="PNT68220">
    <property type="protein sequence ID" value="PNT68220"/>
    <property type="gene ID" value="BRADI_3g37325v3"/>
</dbReference>
<feature type="compositionally biased region" description="Low complexity" evidence="1">
    <location>
        <begin position="1"/>
        <end position="13"/>
    </location>
</feature>
<dbReference type="EnsemblPlants" id="PNT68221">
    <property type="protein sequence ID" value="PNT68221"/>
    <property type="gene ID" value="BRADI_3g37325v3"/>
</dbReference>
<dbReference type="Proteomes" id="UP000008810">
    <property type="component" value="Chromosome 3"/>
</dbReference>
<keyword evidence="4" id="KW-1185">Reference proteome</keyword>
<evidence type="ECO:0000256" key="1">
    <source>
        <dbReference type="SAM" id="MobiDB-lite"/>
    </source>
</evidence>
<feature type="compositionally biased region" description="Basic and acidic residues" evidence="1">
    <location>
        <begin position="18"/>
        <end position="45"/>
    </location>
</feature>
<sequence>MAAARSRPLSPAAEMEEFDLHGREEVDVRTEGRRSTAWRRSERTCRQATAARRRAKAGNGDAESGVGGAEAGNASAASTENASSTRVSGFPQNDVSRDVFWGFSHTETGPPNDLIEFSGVFRLGRD</sequence>
<accession>A0A2K2D1R7</accession>
<dbReference type="EMBL" id="CM000882">
    <property type="protein sequence ID" value="PNT68221.1"/>
    <property type="molecule type" value="Genomic_DNA"/>
</dbReference>
<dbReference type="EMBL" id="CM000882">
    <property type="protein sequence ID" value="PNT68220.1"/>
    <property type="molecule type" value="Genomic_DNA"/>
</dbReference>
<reference evidence="2" key="2">
    <citation type="submission" date="2017-06" db="EMBL/GenBank/DDBJ databases">
        <title>WGS assembly of Brachypodium distachyon.</title>
        <authorList>
            <consortium name="The International Brachypodium Initiative"/>
            <person name="Lucas S."/>
            <person name="Harmon-Smith M."/>
            <person name="Lail K."/>
            <person name="Tice H."/>
            <person name="Grimwood J."/>
            <person name="Bruce D."/>
            <person name="Barry K."/>
            <person name="Shu S."/>
            <person name="Lindquist E."/>
            <person name="Wang M."/>
            <person name="Pitluck S."/>
            <person name="Vogel J.P."/>
            <person name="Garvin D.F."/>
            <person name="Mockler T.C."/>
            <person name="Schmutz J."/>
            <person name="Rokhsar D."/>
            <person name="Bevan M.W."/>
        </authorList>
    </citation>
    <scope>NUCLEOTIDE SEQUENCE</scope>
    <source>
        <strain evidence="2">Bd21</strain>
    </source>
</reference>
<protein>
    <submittedName>
        <fullName evidence="2 3">Uncharacterized protein</fullName>
    </submittedName>
</protein>
<dbReference type="AlphaFoldDB" id="A0A2K2D1R7"/>
<feature type="region of interest" description="Disordered" evidence="1">
    <location>
        <begin position="1"/>
        <end position="126"/>
    </location>
</feature>
<evidence type="ECO:0000313" key="2">
    <source>
        <dbReference type="EMBL" id="PNT68220.1"/>
    </source>
</evidence>